<evidence type="ECO:0000256" key="6">
    <source>
        <dbReference type="ARBA" id="ARBA00023159"/>
    </source>
</evidence>
<dbReference type="PANTHER" id="PTHR21428">
    <property type="entry name" value="MEDIATOR OF RNA POLYMERASE II TRANSCRIPTION SUBUNIT 7"/>
    <property type="match status" value="1"/>
</dbReference>
<dbReference type="SUPFAM" id="SSF140718">
    <property type="entry name" value="Mediator hinge subcomplex-like"/>
    <property type="match status" value="1"/>
</dbReference>
<dbReference type="GO" id="GO:0003712">
    <property type="term" value="F:transcription coregulator activity"/>
    <property type="evidence" value="ECO:0007669"/>
    <property type="project" value="InterPro"/>
</dbReference>
<keyword evidence="5 10" id="KW-0805">Transcription regulation</keyword>
<accession>A0A8H6P6V6</accession>
<evidence type="ECO:0000256" key="1">
    <source>
        <dbReference type="ARBA" id="ARBA00004123"/>
    </source>
</evidence>
<comment type="function">
    <text evidence="9">Component of the Mediator complex, a coactivator involved in the regulated transcription of nearly all RNA polymerase II-dependent genes. Mediator functions as a bridge to convey information from gene-specific regulatory proteins to the basal RNA polymerase II transcription machinery. Mediator is recruited to promoters by direct interactions with regulatory proteins and serves as a scaffold for the assembly of a functional preinitiation complex with RNA polymerase II and the general transcription factors.</text>
</comment>
<evidence type="ECO:0000256" key="10">
    <source>
        <dbReference type="RuleBase" id="RU364060"/>
    </source>
</evidence>
<evidence type="ECO:0000256" key="3">
    <source>
        <dbReference type="ARBA" id="ARBA00011837"/>
    </source>
</evidence>
<dbReference type="InterPro" id="IPR037212">
    <property type="entry name" value="Med7/Med21-like"/>
</dbReference>
<sequence>MAEAGQQRPLTAFAPPPPLWKHFTPDNLKRLEEIKKEASKGEDGKPRKKKWTPAELRSLQIPPELRFLVPPEIPTSGHYSVFGELQSVGPPHRRRSIDSLLTMEWQLSTTLPSLQEQGIEQLYPSPPTETDPDKPSQPLNHAYYLLKISKSLLLNFLEFVGILSIAPEQFQSKVEDLRNLFINAHHLLNLYRPHQARESLIMMMEEQLNRSREEIQQMDKMHAEINGFLEQLKAQGIDVDSASKSVENDTAKRTTSNQDADSSRLVWDILDGTD</sequence>
<dbReference type="InterPro" id="IPR009244">
    <property type="entry name" value="Mediatior_Med7"/>
</dbReference>
<dbReference type="GO" id="GO:0006357">
    <property type="term" value="P:regulation of transcription by RNA polymerase II"/>
    <property type="evidence" value="ECO:0007669"/>
    <property type="project" value="InterPro"/>
</dbReference>
<keyword evidence="7 10" id="KW-0804">Transcription</keyword>
<dbReference type="EMBL" id="JACBAD010002069">
    <property type="protein sequence ID" value="KAF7118403.1"/>
    <property type="molecule type" value="Genomic_DNA"/>
</dbReference>
<evidence type="ECO:0000256" key="8">
    <source>
        <dbReference type="ARBA" id="ARBA00023242"/>
    </source>
</evidence>
<evidence type="ECO:0000256" key="9">
    <source>
        <dbReference type="ARBA" id="ARBA00025687"/>
    </source>
</evidence>
<dbReference type="OrthoDB" id="10253553at2759"/>
<dbReference type="Pfam" id="PF05983">
    <property type="entry name" value="Med7"/>
    <property type="match status" value="1"/>
</dbReference>
<feature type="compositionally biased region" description="Basic and acidic residues" evidence="11">
    <location>
        <begin position="34"/>
        <end position="45"/>
    </location>
</feature>
<dbReference type="Gene3D" id="6.10.140.1520">
    <property type="match status" value="1"/>
</dbReference>
<protein>
    <recommendedName>
        <fullName evidence="4 10">Mediator of RNA polymerase II transcription subunit 7</fullName>
    </recommendedName>
</protein>
<evidence type="ECO:0000256" key="7">
    <source>
        <dbReference type="ARBA" id="ARBA00023163"/>
    </source>
</evidence>
<dbReference type="InterPro" id="IPR044888">
    <property type="entry name" value="Mediatior_Med7_sf"/>
</dbReference>
<comment type="subcellular location">
    <subcellularLocation>
        <location evidence="1 10">Nucleus</location>
    </subcellularLocation>
</comment>
<dbReference type="PANTHER" id="PTHR21428:SF11">
    <property type="entry name" value="MEDIATOR OF RNA POLYMERASE II TRANSCRIPTION SUBUNIT 7"/>
    <property type="match status" value="1"/>
</dbReference>
<dbReference type="Proteomes" id="UP000630445">
    <property type="component" value="Unassembled WGS sequence"/>
</dbReference>
<comment type="caution">
    <text evidence="12">The sequence shown here is derived from an EMBL/GenBank/DDBJ whole genome shotgun (WGS) entry which is preliminary data.</text>
</comment>
<keyword evidence="6 10" id="KW-0010">Activator</keyword>
<evidence type="ECO:0000313" key="13">
    <source>
        <dbReference type="Proteomes" id="UP000630445"/>
    </source>
</evidence>
<feature type="region of interest" description="Disordered" evidence="11">
    <location>
        <begin position="1"/>
        <end position="21"/>
    </location>
</feature>
<dbReference type="GO" id="GO:0070847">
    <property type="term" value="C:core mediator complex"/>
    <property type="evidence" value="ECO:0007669"/>
    <property type="project" value="TreeGrafter"/>
</dbReference>
<evidence type="ECO:0000313" key="12">
    <source>
        <dbReference type="EMBL" id="KAF7118403.1"/>
    </source>
</evidence>
<comment type="similarity">
    <text evidence="2 10">Belongs to the Mediator complex subunit 7 family.</text>
</comment>
<evidence type="ECO:0000256" key="2">
    <source>
        <dbReference type="ARBA" id="ARBA00009994"/>
    </source>
</evidence>
<dbReference type="GO" id="GO:0016592">
    <property type="term" value="C:mediator complex"/>
    <property type="evidence" value="ECO:0007669"/>
    <property type="project" value="InterPro"/>
</dbReference>
<reference evidence="12" key="1">
    <citation type="submission" date="2020-06" db="EMBL/GenBank/DDBJ databases">
        <title>Draft genome sequences of strains closely related to Aspergillus parafelis and Aspergillus hiratsukae.</title>
        <authorList>
            <person name="Dos Santos R.A.C."/>
            <person name="Rivero-Menendez O."/>
            <person name="Steenwyk J.L."/>
            <person name="Mead M.E."/>
            <person name="Goldman G.H."/>
            <person name="Alastruey-Izquierdo A."/>
            <person name="Rokas A."/>
        </authorList>
    </citation>
    <scope>NUCLEOTIDE SEQUENCE</scope>
    <source>
        <strain evidence="12">CNM-CM5793</strain>
    </source>
</reference>
<comment type="subunit">
    <text evidence="3 10">Component of the Mediator complex.</text>
</comment>
<feature type="region of interest" description="Disordered" evidence="11">
    <location>
        <begin position="34"/>
        <end position="55"/>
    </location>
</feature>
<keyword evidence="13" id="KW-1185">Reference proteome</keyword>
<evidence type="ECO:0000256" key="4">
    <source>
        <dbReference type="ARBA" id="ARBA00020631"/>
    </source>
</evidence>
<organism evidence="12 13">
    <name type="scientific">Aspergillus hiratsukae</name>
    <dbReference type="NCBI Taxonomy" id="1194566"/>
    <lineage>
        <taxon>Eukaryota</taxon>
        <taxon>Fungi</taxon>
        <taxon>Dikarya</taxon>
        <taxon>Ascomycota</taxon>
        <taxon>Pezizomycotina</taxon>
        <taxon>Eurotiomycetes</taxon>
        <taxon>Eurotiomycetidae</taxon>
        <taxon>Eurotiales</taxon>
        <taxon>Aspergillaceae</taxon>
        <taxon>Aspergillus</taxon>
        <taxon>Aspergillus subgen. Fumigati</taxon>
    </lineage>
</organism>
<gene>
    <name evidence="12" type="ORF">CNMCM5793_007920</name>
</gene>
<keyword evidence="8 10" id="KW-0539">Nucleus</keyword>
<evidence type="ECO:0000256" key="5">
    <source>
        <dbReference type="ARBA" id="ARBA00023015"/>
    </source>
</evidence>
<evidence type="ECO:0000256" key="11">
    <source>
        <dbReference type="SAM" id="MobiDB-lite"/>
    </source>
</evidence>
<name>A0A8H6P6V6_9EURO</name>
<proteinExistence type="inferred from homology"/>
<dbReference type="AlphaFoldDB" id="A0A8H6P6V6"/>
<dbReference type="Gene3D" id="6.10.140.200">
    <property type="match status" value="1"/>
</dbReference>